<evidence type="ECO:0000313" key="3">
    <source>
        <dbReference type="Proteomes" id="UP001155483"/>
    </source>
</evidence>
<keyword evidence="3" id="KW-1185">Reference proteome</keyword>
<dbReference type="Pfam" id="PF00581">
    <property type="entry name" value="Rhodanese"/>
    <property type="match status" value="2"/>
</dbReference>
<comment type="caution">
    <text evidence="2">The sequence shown here is derived from an EMBL/GenBank/DDBJ whole genome shotgun (WGS) entry which is preliminary data.</text>
</comment>
<dbReference type="InterPro" id="IPR036873">
    <property type="entry name" value="Rhodanese-like_dom_sf"/>
</dbReference>
<dbReference type="RefSeq" id="WP_279299138.1">
    <property type="nucleotide sequence ID" value="NZ_JAOTIF010000022.1"/>
</dbReference>
<reference evidence="2" key="2">
    <citation type="submission" date="2023-04" db="EMBL/GenBank/DDBJ databases">
        <title>Paracnuella aquatica gen. nov., sp. nov., a member of the family Chitinophagaceae isolated from a hot spring.</title>
        <authorList>
            <person name="Wang C."/>
        </authorList>
    </citation>
    <scope>NUCLEOTIDE SEQUENCE</scope>
    <source>
        <strain evidence="2">LB-8</strain>
    </source>
</reference>
<proteinExistence type="predicted"/>
<dbReference type="InterPro" id="IPR050229">
    <property type="entry name" value="GlpE_sulfurtransferase"/>
</dbReference>
<dbReference type="PANTHER" id="PTHR43031">
    <property type="entry name" value="FAD-DEPENDENT OXIDOREDUCTASE"/>
    <property type="match status" value="1"/>
</dbReference>
<dbReference type="Gene3D" id="3.40.250.10">
    <property type="entry name" value="Rhodanese-like domain"/>
    <property type="match status" value="2"/>
</dbReference>
<name>A0A9X2XZR7_9BACT</name>
<dbReference type="EMBL" id="JAOTIF010000022">
    <property type="protein sequence ID" value="MCU7551702.1"/>
    <property type="molecule type" value="Genomic_DNA"/>
</dbReference>
<accession>A0A9X2XZR7</accession>
<reference evidence="2" key="1">
    <citation type="submission" date="2022-09" db="EMBL/GenBank/DDBJ databases">
        <authorList>
            <person name="Yuan C."/>
            <person name="Ke Z."/>
        </authorList>
    </citation>
    <scope>NUCLEOTIDE SEQUENCE</scope>
    <source>
        <strain evidence="2">LB-8</strain>
    </source>
</reference>
<evidence type="ECO:0000313" key="2">
    <source>
        <dbReference type="EMBL" id="MCU7551702.1"/>
    </source>
</evidence>
<dbReference type="InterPro" id="IPR001763">
    <property type="entry name" value="Rhodanese-like_dom"/>
</dbReference>
<dbReference type="SMART" id="SM00450">
    <property type="entry name" value="RHOD"/>
    <property type="match status" value="2"/>
</dbReference>
<feature type="domain" description="Rhodanese" evidence="1">
    <location>
        <begin position="137"/>
        <end position="227"/>
    </location>
</feature>
<dbReference type="AlphaFoldDB" id="A0A9X2XZR7"/>
<dbReference type="PANTHER" id="PTHR43031:SF1">
    <property type="entry name" value="PYRIDINE NUCLEOTIDE-DISULPHIDE OXIDOREDUCTASE"/>
    <property type="match status" value="1"/>
</dbReference>
<feature type="domain" description="Rhodanese" evidence="1">
    <location>
        <begin position="32"/>
        <end position="122"/>
    </location>
</feature>
<dbReference type="CDD" id="cd00158">
    <property type="entry name" value="RHOD"/>
    <property type="match status" value="2"/>
</dbReference>
<dbReference type="PROSITE" id="PS50206">
    <property type="entry name" value="RHODANESE_3"/>
    <property type="match status" value="2"/>
</dbReference>
<dbReference type="SUPFAM" id="SSF52821">
    <property type="entry name" value="Rhodanese/Cell cycle control phosphatase"/>
    <property type="match status" value="2"/>
</dbReference>
<dbReference type="Proteomes" id="UP001155483">
    <property type="component" value="Unassembled WGS sequence"/>
</dbReference>
<gene>
    <name evidence="2" type="ORF">OCK74_21455</name>
</gene>
<organism evidence="2 3">
    <name type="scientific">Paraflavisolibacter caeni</name>
    <dbReference type="NCBI Taxonomy" id="2982496"/>
    <lineage>
        <taxon>Bacteria</taxon>
        <taxon>Pseudomonadati</taxon>
        <taxon>Bacteroidota</taxon>
        <taxon>Chitinophagia</taxon>
        <taxon>Chitinophagales</taxon>
        <taxon>Chitinophagaceae</taxon>
        <taxon>Paraflavisolibacter</taxon>
    </lineage>
</organism>
<sequence length="234" mass="25980">MNEELNKEDKNLGPVVQKGLQPLSVEAVKIAAQNDATLLDTRQPQEFTMGFIPGSISIGLDEHFAEWANQLISYDKPIVLIANAGEERESLAQLAELGFTNFAGYLQGSIAAWQKAGEEIDIIIDVEADELAMDIPFDERLVVIDVRRPVEFAGGHVKDALNIPLDELADTVSIASIEEDQNIYIHCDSGYRSVIAASLLKRQGLHNLRNVLGGWDKIRDEDRIEKEKENTNLN</sequence>
<protein>
    <submittedName>
        <fullName evidence="2">Rhodanese-like domain-containing protein</fullName>
    </submittedName>
</protein>
<evidence type="ECO:0000259" key="1">
    <source>
        <dbReference type="PROSITE" id="PS50206"/>
    </source>
</evidence>